<dbReference type="RefSeq" id="YP_195194.1">
    <property type="nucleotide sequence ID" value="NC_006820.1"/>
</dbReference>
<evidence type="ECO:0000313" key="1">
    <source>
        <dbReference type="EMBL" id="CAF34224.1"/>
    </source>
</evidence>
<sequence>MKFNFHFGKKKASIKTIIILSLIVASLSSCLKIEEQTIWDVVYEFLQTYQKDSNLIPELQKDPGIVERDVKRTVDKAIRDYERLTGDDGIAIPSPRRSEKPVDTSVCYTDECQSLGGEIRLCAPWVDTCSIK</sequence>
<name>Q5GQH8_BPSYP</name>
<keyword evidence="3" id="KW-1185">Reference proteome</keyword>
<evidence type="ECO:0000313" key="4">
    <source>
        <dbReference type="Proteomes" id="UP000246186"/>
    </source>
</evidence>
<reference evidence="2" key="4">
    <citation type="submission" date="2015-02" db="EMBL/GenBank/DDBJ databases">
        <authorList>
            <person name="Chooi Y.-H."/>
        </authorList>
    </citation>
    <scope>NUCLEOTIDE SEQUENCE</scope>
</reference>
<organism evidence="1 3">
    <name type="scientific">Synechococcus phage S-PM2</name>
    <dbReference type="NCBI Taxonomy" id="238854"/>
    <lineage>
        <taxon>Viruses</taxon>
        <taxon>Duplodnaviria</taxon>
        <taxon>Heunggongvirae</taxon>
        <taxon>Uroviricota</taxon>
        <taxon>Caudoviricetes</taxon>
        <taxon>Pantevenvirales</taxon>
        <taxon>Kyanoviridae</taxon>
        <taxon>Nodensvirus</taxon>
        <taxon>Nodensvirus spm2</taxon>
    </lineage>
</organism>
<organismHost>
    <name type="scientific">Synechococcus</name>
    <dbReference type="NCBI Taxonomy" id="1129"/>
</organismHost>
<gene>
    <name evidence="2" type="ORF">S-PM2d159</name>
    <name evidence="1" type="ORF">S-PM2p159</name>
</gene>
<evidence type="ECO:0000313" key="3">
    <source>
        <dbReference type="Proteomes" id="UP000000994"/>
    </source>
</evidence>
<dbReference type="Proteomes" id="UP000000994">
    <property type="component" value="Segment"/>
</dbReference>
<dbReference type="KEGG" id="vg:3260271"/>
<reference evidence="1 3" key="2">
    <citation type="journal article" date="2005" name="J. Bacteriol.">
        <title>The genome of S-PM2, a 'photosynthetic' T4-type bacteriophage that infects marine Synechococcus strains.</title>
        <authorList>
            <person name="Mann N.H."/>
            <person name="Clokie M.R."/>
            <person name="Millard A."/>
            <person name="Cook A."/>
            <person name="Wilson W.H."/>
            <person name="Wheatley P.J."/>
            <person name="Letarov A."/>
            <person name="Krisch H.M."/>
        </authorList>
    </citation>
    <scope>NUCLEOTIDE SEQUENCE</scope>
</reference>
<dbReference type="PROSITE" id="PS51257">
    <property type="entry name" value="PROKAR_LIPOPROTEIN"/>
    <property type="match status" value="1"/>
</dbReference>
<reference evidence="1 3" key="1">
    <citation type="journal article" date="2004" name="Proc. Natl. Acad. Sci. U.S.A.">
        <title>Genetic organization of the psbAD region in phages infecting marine Synechococcus strains.</title>
        <authorList>
            <person name="Millard A."/>
            <person name="Clokie M.R."/>
            <person name="Shub D.A."/>
            <person name="Mann N.H."/>
        </authorList>
    </citation>
    <scope>NUCLEOTIDE SEQUENCE [LARGE SCALE GENOMIC DNA]</scope>
</reference>
<dbReference type="EMBL" id="LN828717">
    <property type="protein sequence ID" value="CFW42353.1"/>
    <property type="molecule type" value="Genomic_DNA"/>
</dbReference>
<reference evidence="2 4" key="3">
    <citation type="journal article" date="2015" name="PLoS ONE">
        <title>Spontaneous Deletion of an "ORFanage" Region Facilitates Host Adaptation in a "Photosynthetic" Cyanophage.</title>
        <authorList>
            <person name="Puxty R.J."/>
            <person name="Perez-Sepulveda B."/>
            <person name="Rihtman B."/>
            <person name="Evans D.J."/>
            <person name="Millard A.D."/>
            <person name="Scanlan D.J."/>
        </authorList>
    </citation>
    <scope>NUCLEOTIDE SEQUENCE [LARGE SCALE GENOMIC DNA]</scope>
</reference>
<proteinExistence type="predicted"/>
<accession>Q5GQH8</accession>
<evidence type="ECO:0000313" key="2">
    <source>
        <dbReference type="EMBL" id="CFW42353.1"/>
    </source>
</evidence>
<dbReference type="EMBL" id="AJ630128">
    <property type="protein sequence ID" value="CAF34224.1"/>
    <property type="molecule type" value="Genomic_DNA"/>
</dbReference>
<protein>
    <submittedName>
        <fullName evidence="1">Hypothetical-Protein / belonging to T4-LIKE GC: 852</fullName>
    </submittedName>
</protein>
<dbReference type="Proteomes" id="UP000246186">
    <property type="component" value="Genome"/>
</dbReference>